<dbReference type="InterPro" id="IPR005288">
    <property type="entry name" value="NadB"/>
</dbReference>
<dbReference type="InterPro" id="IPR027477">
    <property type="entry name" value="Succ_DH/fumarate_Rdtase_cat_sf"/>
</dbReference>
<dbReference type="PANTHER" id="PTHR42716">
    <property type="entry name" value="L-ASPARTATE OXIDASE"/>
    <property type="match status" value="1"/>
</dbReference>
<evidence type="ECO:0000313" key="13">
    <source>
        <dbReference type="Proteomes" id="UP000661006"/>
    </source>
</evidence>
<dbReference type="NCBIfam" id="NF005701">
    <property type="entry name" value="PRK07512.1"/>
    <property type="match status" value="1"/>
</dbReference>
<dbReference type="RefSeq" id="WP_061930892.1">
    <property type="nucleotide sequence ID" value="NZ_JABCQN010000003.1"/>
</dbReference>
<evidence type="ECO:0000256" key="8">
    <source>
        <dbReference type="ARBA" id="ARBA00023002"/>
    </source>
</evidence>
<evidence type="ECO:0000313" key="12">
    <source>
        <dbReference type="EMBL" id="MBF0870888.1"/>
    </source>
</evidence>
<evidence type="ECO:0000256" key="3">
    <source>
        <dbReference type="ARBA" id="ARBA00008562"/>
    </source>
</evidence>
<sequence>MSKALLSALAGQPVIVGAGLAGLSAALHLRQPCVILTPSPLGLEATSSLAQGGIAAAIGSDDSPELHAADTLAAGAGLSVPEVVRRVTTAAPQVIQTLLDWGVPFSRKDGVLDLHLEAAHSRKRILHIGGDGSGAAIMQTLIRRVQARENITVLEGTRLNGLIVQDGRLRGVHTSAGFLPTSACLVASGGIGALYNEATSPSTVSGSGLAHAARVGARVADMEFTQFHPTALKTGSMTGRRPLVSEAVRGAGAILVDERNERFTDELQSRDVVARAIFAHIREGHDVFLDGRRLRETVFSQQFPAITAACHAIGVDPEKSPIPVSPAMHYHMGGLDVDARGRTSVSGLWAAGEAACTGLHGANRLASNSLLEAFLTGQWAAEDIDHFGYQHIPLRSVPTCQAHSQFSGQISKLMSQYAGILRDKTGLQTLLHVALPDIKTNDGALVAALVAQSALKRRESRGSHYRTDYLEITDPYRISLTLSDLPVPERLLS</sequence>
<keyword evidence="5" id="KW-0285">Flavoprotein</keyword>
<evidence type="ECO:0000256" key="4">
    <source>
        <dbReference type="ARBA" id="ARBA00012173"/>
    </source>
</evidence>
<dbReference type="EMBL" id="JABCQN010000003">
    <property type="protein sequence ID" value="MBF0870888.1"/>
    <property type="molecule type" value="Genomic_DNA"/>
</dbReference>
<reference evidence="12" key="1">
    <citation type="submission" date="2020-04" db="EMBL/GenBank/DDBJ databases">
        <authorList>
            <person name="Sombolestani A."/>
        </authorList>
    </citation>
    <scope>NUCLEOTIDE SEQUENCE</scope>
    <source>
        <strain evidence="12">R71697</strain>
    </source>
</reference>
<dbReference type="GeneID" id="81474738"/>
<dbReference type="GO" id="GO:0008734">
    <property type="term" value="F:L-aspartate oxidase activity"/>
    <property type="evidence" value="ECO:0007669"/>
    <property type="project" value="UniProtKB-EC"/>
</dbReference>
<reference evidence="12" key="2">
    <citation type="submission" date="2020-11" db="EMBL/GenBank/DDBJ databases">
        <title>Description of novel Gluconobacter species.</title>
        <authorList>
            <person name="Cleenwerck I."/>
            <person name="Cnockaert M."/>
            <person name="Borremans W."/>
            <person name="Wieme A.D."/>
            <person name="De Vuyst L."/>
            <person name="Vandamme P."/>
        </authorList>
    </citation>
    <scope>NUCLEOTIDE SEQUENCE</scope>
    <source>
        <strain evidence="12">R71697</strain>
    </source>
</reference>
<dbReference type="InterPro" id="IPR003953">
    <property type="entry name" value="FAD-dep_OxRdtase_2_FAD-bd"/>
</dbReference>
<dbReference type="SUPFAM" id="SSF51905">
    <property type="entry name" value="FAD/NAD(P)-binding domain"/>
    <property type="match status" value="1"/>
</dbReference>
<comment type="catalytic activity">
    <reaction evidence="9">
        <text>L-aspartate + O2 = iminosuccinate + H2O2</text>
        <dbReference type="Rhea" id="RHEA:25876"/>
        <dbReference type="ChEBI" id="CHEBI:15379"/>
        <dbReference type="ChEBI" id="CHEBI:16240"/>
        <dbReference type="ChEBI" id="CHEBI:29991"/>
        <dbReference type="ChEBI" id="CHEBI:77875"/>
        <dbReference type="EC" id="1.4.3.16"/>
    </reaction>
    <physiologicalReaction direction="left-to-right" evidence="9">
        <dbReference type="Rhea" id="RHEA:25877"/>
    </physiologicalReaction>
</comment>
<evidence type="ECO:0000256" key="2">
    <source>
        <dbReference type="ARBA" id="ARBA00004950"/>
    </source>
</evidence>
<dbReference type="Gene3D" id="3.90.700.10">
    <property type="entry name" value="Succinate dehydrogenase/fumarate reductase flavoprotein, catalytic domain"/>
    <property type="match status" value="1"/>
</dbReference>
<evidence type="ECO:0000256" key="9">
    <source>
        <dbReference type="ARBA" id="ARBA00048305"/>
    </source>
</evidence>
<dbReference type="SUPFAM" id="SSF46977">
    <property type="entry name" value="Succinate dehydrogenase/fumarate reductase flavoprotein C-terminal domain"/>
    <property type="match status" value="1"/>
</dbReference>
<dbReference type="AlphaFoldDB" id="A0A9Q2ISB9"/>
<keyword evidence="7" id="KW-0274">FAD</keyword>
<keyword evidence="8 12" id="KW-0560">Oxidoreductase</keyword>
<organism evidence="12 13">
    <name type="scientific">Gluconobacter japonicus</name>
    <dbReference type="NCBI Taxonomy" id="376620"/>
    <lineage>
        <taxon>Bacteria</taxon>
        <taxon>Pseudomonadati</taxon>
        <taxon>Pseudomonadota</taxon>
        <taxon>Alphaproteobacteria</taxon>
        <taxon>Acetobacterales</taxon>
        <taxon>Acetobacteraceae</taxon>
        <taxon>Gluconobacter</taxon>
    </lineage>
</organism>
<evidence type="ECO:0000256" key="7">
    <source>
        <dbReference type="ARBA" id="ARBA00022827"/>
    </source>
</evidence>
<dbReference type="Gene3D" id="3.50.50.60">
    <property type="entry name" value="FAD/NAD(P)-binding domain"/>
    <property type="match status" value="1"/>
</dbReference>
<feature type="domain" description="Fumarate reductase/succinate dehydrogenase flavoprotein-like C-terminal" evidence="11">
    <location>
        <begin position="445"/>
        <end position="474"/>
    </location>
</feature>
<dbReference type="SUPFAM" id="SSF56425">
    <property type="entry name" value="Succinate dehydrogenase/fumarate reductase flavoprotein, catalytic domain"/>
    <property type="match status" value="1"/>
</dbReference>
<evidence type="ECO:0000259" key="11">
    <source>
        <dbReference type="Pfam" id="PF02910"/>
    </source>
</evidence>
<comment type="cofactor">
    <cofactor evidence="1">
        <name>FAD</name>
        <dbReference type="ChEBI" id="CHEBI:57692"/>
    </cofactor>
</comment>
<dbReference type="InterPro" id="IPR037099">
    <property type="entry name" value="Fum_R/Succ_DH_flav-like_C_sf"/>
</dbReference>
<dbReference type="InterPro" id="IPR015939">
    <property type="entry name" value="Fum_Rdtase/Succ_DH_flav-like_C"/>
</dbReference>
<keyword evidence="6" id="KW-0662">Pyridine nucleotide biosynthesis</keyword>
<dbReference type="Proteomes" id="UP000661006">
    <property type="component" value="Unassembled WGS sequence"/>
</dbReference>
<dbReference type="Gene3D" id="1.20.58.100">
    <property type="entry name" value="Fumarate reductase/succinate dehydrogenase flavoprotein-like, C-terminal domain"/>
    <property type="match status" value="1"/>
</dbReference>
<comment type="pathway">
    <text evidence="2">Cofactor biosynthesis; NAD(+) biosynthesis; iminoaspartate from L-aspartate (oxidase route): step 1/1.</text>
</comment>
<evidence type="ECO:0000256" key="6">
    <source>
        <dbReference type="ARBA" id="ARBA00022642"/>
    </source>
</evidence>
<accession>A0A9Q2ISB9</accession>
<comment type="similarity">
    <text evidence="3">Belongs to the FAD-dependent oxidoreductase 2 family. NadB subfamily.</text>
</comment>
<comment type="caution">
    <text evidence="12">The sequence shown here is derived from an EMBL/GenBank/DDBJ whole genome shotgun (WGS) entry which is preliminary data.</text>
</comment>
<proteinExistence type="inferred from homology"/>
<name>A0A9Q2ISB9_GLUJA</name>
<dbReference type="PRINTS" id="PR00368">
    <property type="entry name" value="FADPNR"/>
</dbReference>
<evidence type="ECO:0000259" key="10">
    <source>
        <dbReference type="Pfam" id="PF00890"/>
    </source>
</evidence>
<protein>
    <recommendedName>
        <fullName evidence="4">L-aspartate oxidase</fullName>
        <ecNumber evidence="4">1.4.3.16</ecNumber>
    </recommendedName>
</protein>
<gene>
    <name evidence="12" type="ORF">HKD32_08515</name>
</gene>
<dbReference type="EC" id="1.4.3.16" evidence="4"/>
<dbReference type="GO" id="GO:0034628">
    <property type="term" value="P:'de novo' NAD+ biosynthetic process from L-aspartate"/>
    <property type="evidence" value="ECO:0007669"/>
    <property type="project" value="TreeGrafter"/>
</dbReference>
<evidence type="ECO:0000256" key="5">
    <source>
        <dbReference type="ARBA" id="ARBA00022630"/>
    </source>
</evidence>
<dbReference type="PANTHER" id="PTHR42716:SF2">
    <property type="entry name" value="L-ASPARTATE OXIDASE, CHLOROPLASTIC"/>
    <property type="match status" value="1"/>
</dbReference>
<evidence type="ECO:0000256" key="1">
    <source>
        <dbReference type="ARBA" id="ARBA00001974"/>
    </source>
</evidence>
<dbReference type="Pfam" id="PF00890">
    <property type="entry name" value="FAD_binding_2"/>
    <property type="match status" value="1"/>
</dbReference>
<feature type="domain" description="FAD-dependent oxidoreductase 2 FAD-binding" evidence="10">
    <location>
        <begin position="14"/>
        <end position="370"/>
    </location>
</feature>
<dbReference type="Pfam" id="PF02910">
    <property type="entry name" value="Succ_DH_flav_C"/>
    <property type="match status" value="1"/>
</dbReference>
<dbReference type="InterPro" id="IPR036188">
    <property type="entry name" value="FAD/NAD-bd_sf"/>
</dbReference>